<dbReference type="EMBL" id="VSRR010047593">
    <property type="protein sequence ID" value="MPC78102.1"/>
    <property type="molecule type" value="Genomic_DNA"/>
</dbReference>
<dbReference type="AlphaFoldDB" id="A0A5B7I2Y4"/>
<organism evidence="1 2">
    <name type="scientific">Portunus trituberculatus</name>
    <name type="common">Swimming crab</name>
    <name type="synonym">Neptunus trituberculatus</name>
    <dbReference type="NCBI Taxonomy" id="210409"/>
    <lineage>
        <taxon>Eukaryota</taxon>
        <taxon>Metazoa</taxon>
        <taxon>Ecdysozoa</taxon>
        <taxon>Arthropoda</taxon>
        <taxon>Crustacea</taxon>
        <taxon>Multicrustacea</taxon>
        <taxon>Malacostraca</taxon>
        <taxon>Eumalacostraca</taxon>
        <taxon>Eucarida</taxon>
        <taxon>Decapoda</taxon>
        <taxon>Pleocyemata</taxon>
        <taxon>Brachyura</taxon>
        <taxon>Eubrachyura</taxon>
        <taxon>Portunoidea</taxon>
        <taxon>Portunidae</taxon>
        <taxon>Portuninae</taxon>
        <taxon>Portunus</taxon>
    </lineage>
</organism>
<evidence type="ECO:0000313" key="1">
    <source>
        <dbReference type="EMBL" id="MPC78102.1"/>
    </source>
</evidence>
<accession>A0A5B7I2Y4</accession>
<gene>
    <name evidence="1" type="ORF">E2C01_072580</name>
</gene>
<keyword evidence="2" id="KW-1185">Reference proteome</keyword>
<proteinExistence type="predicted"/>
<comment type="caution">
    <text evidence="1">The sequence shown here is derived from an EMBL/GenBank/DDBJ whole genome shotgun (WGS) entry which is preliminary data.</text>
</comment>
<evidence type="ECO:0000313" key="2">
    <source>
        <dbReference type="Proteomes" id="UP000324222"/>
    </source>
</evidence>
<protein>
    <submittedName>
        <fullName evidence="1">Uncharacterized protein</fullName>
    </submittedName>
</protein>
<dbReference type="Proteomes" id="UP000324222">
    <property type="component" value="Unassembled WGS sequence"/>
</dbReference>
<reference evidence="1 2" key="1">
    <citation type="submission" date="2019-05" db="EMBL/GenBank/DDBJ databases">
        <title>Another draft genome of Portunus trituberculatus and its Hox gene families provides insights of decapod evolution.</title>
        <authorList>
            <person name="Jeong J.-H."/>
            <person name="Song I."/>
            <person name="Kim S."/>
            <person name="Choi T."/>
            <person name="Kim D."/>
            <person name="Ryu S."/>
            <person name="Kim W."/>
        </authorList>
    </citation>
    <scope>NUCLEOTIDE SEQUENCE [LARGE SCALE GENOMIC DNA]</scope>
    <source>
        <tissue evidence="1">Muscle</tissue>
    </source>
</reference>
<sequence>MRLIICLIFTVKSSRDTQANILRGEKKHKILIRLWCIACLPWNKSSSSWLQTYQLHLLSSSSLDLWVKVVLDLFFFFF</sequence>
<name>A0A5B7I2Y4_PORTR</name>